<dbReference type="Pfam" id="PF09719">
    <property type="entry name" value="C_GCAxxG_C_C"/>
    <property type="match status" value="1"/>
</dbReference>
<evidence type="ECO:0000313" key="2">
    <source>
        <dbReference type="Proteomes" id="UP000295500"/>
    </source>
</evidence>
<organism evidence="1 2">
    <name type="scientific">Aminicella lysinilytica</name>
    <dbReference type="NCBI Taxonomy" id="433323"/>
    <lineage>
        <taxon>Bacteria</taxon>
        <taxon>Bacillati</taxon>
        <taxon>Bacillota</taxon>
        <taxon>Clostridia</taxon>
        <taxon>Peptostreptococcales</taxon>
        <taxon>Anaerovoracaceae</taxon>
        <taxon>Aminicella</taxon>
    </lineage>
</organism>
<name>A0A4R6Q189_9FIRM</name>
<dbReference type="EMBL" id="SNXO01000018">
    <property type="protein sequence ID" value="TDP55948.1"/>
    <property type="molecule type" value="Genomic_DNA"/>
</dbReference>
<gene>
    <name evidence="1" type="ORF">EV211_1182</name>
</gene>
<dbReference type="InterPro" id="IPR010181">
    <property type="entry name" value="CGCAxxGCC_motif"/>
</dbReference>
<reference evidence="1 2" key="1">
    <citation type="submission" date="2019-03" db="EMBL/GenBank/DDBJ databases">
        <title>Genomic Encyclopedia of Type Strains, Phase IV (KMG-IV): sequencing the most valuable type-strain genomes for metagenomic binning, comparative biology and taxonomic classification.</title>
        <authorList>
            <person name="Goeker M."/>
        </authorList>
    </citation>
    <scope>NUCLEOTIDE SEQUENCE [LARGE SCALE GENOMIC DNA]</scope>
    <source>
        <strain evidence="1 2">DSM 28287</strain>
    </source>
</reference>
<dbReference type="AlphaFoldDB" id="A0A4R6Q189"/>
<sequence>MFAICFLAFSDMYDMDEETALKISSSFGGGMGRLREVCGAVTGMFMVAGMIYGYADPDDREGKKNHYERIQQLAKEFEKENGNLICRNLLGLEEKRQSPVPEPRTKEYYRKRPCSQLVRNAAEIMAQFIANQNSI</sequence>
<comment type="caution">
    <text evidence="1">The sequence shown here is derived from an EMBL/GenBank/DDBJ whole genome shotgun (WGS) entry which is preliminary data.</text>
</comment>
<dbReference type="Proteomes" id="UP000295500">
    <property type="component" value="Unassembled WGS sequence"/>
</dbReference>
<proteinExistence type="predicted"/>
<accession>A0A4R6Q189</accession>
<keyword evidence="2" id="KW-1185">Reference proteome</keyword>
<dbReference type="NCBIfam" id="TIGR01909">
    <property type="entry name" value="C_GCAxxG_C_C"/>
    <property type="match status" value="1"/>
</dbReference>
<protein>
    <submittedName>
        <fullName evidence="1">C_GCAxxG_C_C family probable redox protein</fullName>
    </submittedName>
</protein>
<evidence type="ECO:0000313" key="1">
    <source>
        <dbReference type="EMBL" id="TDP55948.1"/>
    </source>
</evidence>